<protein>
    <submittedName>
        <fullName evidence="1">Uncharacterized protein</fullName>
    </submittedName>
</protein>
<dbReference type="InParanoid" id="A0A0C3BUS2"/>
<accession>A0A0C3BUS2</accession>
<gene>
    <name evidence="1" type="ORF">PILCRDRAFT_812043</name>
</gene>
<sequence>MCRKPVPSFLMTPLEWHELTPESSDKGASRNILTIIPAQLSLQSGLSRLLDRHNII</sequence>
<dbReference type="EMBL" id="KN832973">
    <property type="protein sequence ID" value="KIM90298.1"/>
    <property type="molecule type" value="Genomic_DNA"/>
</dbReference>
<organism evidence="1 2">
    <name type="scientific">Piloderma croceum (strain F 1598)</name>
    <dbReference type="NCBI Taxonomy" id="765440"/>
    <lineage>
        <taxon>Eukaryota</taxon>
        <taxon>Fungi</taxon>
        <taxon>Dikarya</taxon>
        <taxon>Basidiomycota</taxon>
        <taxon>Agaricomycotina</taxon>
        <taxon>Agaricomycetes</taxon>
        <taxon>Agaricomycetidae</taxon>
        <taxon>Atheliales</taxon>
        <taxon>Atheliaceae</taxon>
        <taxon>Piloderma</taxon>
    </lineage>
</organism>
<name>A0A0C3BUS2_PILCF</name>
<reference evidence="1 2" key="1">
    <citation type="submission" date="2014-04" db="EMBL/GenBank/DDBJ databases">
        <authorList>
            <consortium name="DOE Joint Genome Institute"/>
            <person name="Kuo A."/>
            <person name="Tarkka M."/>
            <person name="Buscot F."/>
            <person name="Kohler A."/>
            <person name="Nagy L.G."/>
            <person name="Floudas D."/>
            <person name="Copeland A."/>
            <person name="Barry K.W."/>
            <person name="Cichocki N."/>
            <person name="Veneault-Fourrey C."/>
            <person name="LaButti K."/>
            <person name="Lindquist E.A."/>
            <person name="Lipzen A."/>
            <person name="Lundell T."/>
            <person name="Morin E."/>
            <person name="Murat C."/>
            <person name="Sun H."/>
            <person name="Tunlid A."/>
            <person name="Henrissat B."/>
            <person name="Grigoriev I.V."/>
            <person name="Hibbett D.S."/>
            <person name="Martin F."/>
            <person name="Nordberg H.P."/>
            <person name="Cantor M.N."/>
            <person name="Hua S.X."/>
        </authorList>
    </citation>
    <scope>NUCLEOTIDE SEQUENCE [LARGE SCALE GENOMIC DNA]</scope>
    <source>
        <strain evidence="1 2">F 1598</strain>
    </source>
</reference>
<dbReference type="HOGENOM" id="CLU_3019974_0_0_1"/>
<evidence type="ECO:0000313" key="2">
    <source>
        <dbReference type="Proteomes" id="UP000054166"/>
    </source>
</evidence>
<keyword evidence="2" id="KW-1185">Reference proteome</keyword>
<reference evidence="2" key="2">
    <citation type="submission" date="2015-01" db="EMBL/GenBank/DDBJ databases">
        <title>Evolutionary Origins and Diversification of the Mycorrhizal Mutualists.</title>
        <authorList>
            <consortium name="DOE Joint Genome Institute"/>
            <consortium name="Mycorrhizal Genomics Consortium"/>
            <person name="Kohler A."/>
            <person name="Kuo A."/>
            <person name="Nagy L.G."/>
            <person name="Floudas D."/>
            <person name="Copeland A."/>
            <person name="Barry K.W."/>
            <person name="Cichocki N."/>
            <person name="Veneault-Fourrey C."/>
            <person name="LaButti K."/>
            <person name="Lindquist E.A."/>
            <person name="Lipzen A."/>
            <person name="Lundell T."/>
            <person name="Morin E."/>
            <person name="Murat C."/>
            <person name="Riley R."/>
            <person name="Ohm R."/>
            <person name="Sun H."/>
            <person name="Tunlid A."/>
            <person name="Henrissat B."/>
            <person name="Grigoriev I.V."/>
            <person name="Hibbett D.S."/>
            <person name="Martin F."/>
        </authorList>
    </citation>
    <scope>NUCLEOTIDE SEQUENCE [LARGE SCALE GENOMIC DNA]</scope>
    <source>
        <strain evidence="2">F 1598</strain>
    </source>
</reference>
<feature type="non-terminal residue" evidence="1">
    <location>
        <position position="56"/>
    </location>
</feature>
<proteinExistence type="predicted"/>
<dbReference type="Proteomes" id="UP000054166">
    <property type="component" value="Unassembled WGS sequence"/>
</dbReference>
<evidence type="ECO:0000313" key="1">
    <source>
        <dbReference type="EMBL" id="KIM90298.1"/>
    </source>
</evidence>
<dbReference type="AlphaFoldDB" id="A0A0C3BUS2"/>